<evidence type="ECO:0000256" key="1">
    <source>
        <dbReference type="SAM" id="Phobius"/>
    </source>
</evidence>
<reference evidence="2" key="1">
    <citation type="submission" date="2014-09" db="EMBL/GenBank/DDBJ databases">
        <authorList>
            <person name="Magalhaes I.L.F."/>
            <person name="Oliveira U."/>
            <person name="Santos F.R."/>
            <person name="Vidigal T.H.D.A."/>
            <person name="Brescovit A.D."/>
            <person name="Santos A.J."/>
        </authorList>
    </citation>
    <scope>NUCLEOTIDE SEQUENCE</scope>
    <source>
        <tissue evidence="2">Shoot tissue taken approximately 20 cm above the soil surface</tissue>
    </source>
</reference>
<protein>
    <submittedName>
        <fullName evidence="2">Uncharacterized protein</fullName>
    </submittedName>
</protein>
<organism evidence="2">
    <name type="scientific">Arundo donax</name>
    <name type="common">Giant reed</name>
    <name type="synonym">Donax arundinaceus</name>
    <dbReference type="NCBI Taxonomy" id="35708"/>
    <lineage>
        <taxon>Eukaryota</taxon>
        <taxon>Viridiplantae</taxon>
        <taxon>Streptophyta</taxon>
        <taxon>Embryophyta</taxon>
        <taxon>Tracheophyta</taxon>
        <taxon>Spermatophyta</taxon>
        <taxon>Magnoliopsida</taxon>
        <taxon>Liliopsida</taxon>
        <taxon>Poales</taxon>
        <taxon>Poaceae</taxon>
        <taxon>PACMAD clade</taxon>
        <taxon>Arundinoideae</taxon>
        <taxon>Arundineae</taxon>
        <taxon>Arundo</taxon>
    </lineage>
</organism>
<evidence type="ECO:0000313" key="2">
    <source>
        <dbReference type="EMBL" id="JAD86321.1"/>
    </source>
</evidence>
<keyword evidence="1" id="KW-1133">Transmembrane helix</keyword>
<proteinExistence type="predicted"/>
<dbReference type="AlphaFoldDB" id="A0A0A9DEP7"/>
<sequence length="62" mass="7221">MTQFGDRLCRLSLLVVAGLIFLHSILLMRSRMVQLANTLRTQVLPHLQRPISRLREQHSLKN</sequence>
<accession>A0A0A9DEP7</accession>
<keyword evidence="1" id="KW-0812">Transmembrane</keyword>
<keyword evidence="1" id="KW-0472">Membrane</keyword>
<feature type="transmembrane region" description="Helical" evidence="1">
    <location>
        <begin position="12"/>
        <end position="30"/>
    </location>
</feature>
<reference evidence="2" key="2">
    <citation type="journal article" date="2015" name="Data Brief">
        <title>Shoot transcriptome of the giant reed, Arundo donax.</title>
        <authorList>
            <person name="Barrero R.A."/>
            <person name="Guerrero F.D."/>
            <person name="Moolhuijzen P."/>
            <person name="Goolsby J.A."/>
            <person name="Tidwell J."/>
            <person name="Bellgard S.E."/>
            <person name="Bellgard M.I."/>
        </authorList>
    </citation>
    <scope>NUCLEOTIDE SEQUENCE</scope>
    <source>
        <tissue evidence="2">Shoot tissue taken approximately 20 cm above the soil surface</tissue>
    </source>
</reference>
<dbReference type="EMBL" id="GBRH01211574">
    <property type="protein sequence ID" value="JAD86321.1"/>
    <property type="molecule type" value="Transcribed_RNA"/>
</dbReference>
<name>A0A0A9DEP7_ARUDO</name>